<accession>A0A0L8GGX3</accession>
<dbReference type="AlphaFoldDB" id="A0A0L8GGX3"/>
<sequence>SQAFHNHNSDLGSTISYDGCGDYNDSDSNDDDDDGGGGGGGDHHRHGDGYGDDDDDDVQRSIGPT</sequence>
<dbReference type="EMBL" id="KQ421837">
    <property type="protein sequence ID" value="KOF76241.1"/>
    <property type="molecule type" value="Genomic_DNA"/>
</dbReference>
<feature type="compositionally biased region" description="Acidic residues" evidence="1">
    <location>
        <begin position="24"/>
        <end position="35"/>
    </location>
</feature>
<organism evidence="2">
    <name type="scientific">Octopus bimaculoides</name>
    <name type="common">California two-spotted octopus</name>
    <dbReference type="NCBI Taxonomy" id="37653"/>
    <lineage>
        <taxon>Eukaryota</taxon>
        <taxon>Metazoa</taxon>
        <taxon>Spiralia</taxon>
        <taxon>Lophotrochozoa</taxon>
        <taxon>Mollusca</taxon>
        <taxon>Cephalopoda</taxon>
        <taxon>Coleoidea</taxon>
        <taxon>Octopodiformes</taxon>
        <taxon>Octopoda</taxon>
        <taxon>Incirrata</taxon>
        <taxon>Octopodidae</taxon>
        <taxon>Octopus</taxon>
    </lineage>
</organism>
<proteinExistence type="predicted"/>
<evidence type="ECO:0000256" key="1">
    <source>
        <dbReference type="SAM" id="MobiDB-lite"/>
    </source>
</evidence>
<feature type="compositionally biased region" description="Polar residues" evidence="1">
    <location>
        <begin position="1"/>
        <end position="15"/>
    </location>
</feature>
<feature type="region of interest" description="Disordered" evidence="1">
    <location>
        <begin position="1"/>
        <end position="65"/>
    </location>
</feature>
<reference evidence="2" key="1">
    <citation type="submission" date="2015-07" db="EMBL/GenBank/DDBJ databases">
        <title>MeaNS - Measles Nucleotide Surveillance Program.</title>
        <authorList>
            <person name="Tran T."/>
            <person name="Druce J."/>
        </authorList>
    </citation>
    <scope>NUCLEOTIDE SEQUENCE</scope>
    <source>
        <strain evidence="2">UCB-OBI-ISO-001</strain>
        <tissue evidence="2">Gonad</tissue>
    </source>
</reference>
<name>A0A0L8GGX3_OCTBM</name>
<protein>
    <submittedName>
        <fullName evidence="2">Uncharacterized protein</fullName>
    </submittedName>
</protein>
<evidence type="ECO:0000313" key="2">
    <source>
        <dbReference type="EMBL" id="KOF76241.1"/>
    </source>
</evidence>
<gene>
    <name evidence="2" type="ORF">OCBIM_22033577mg</name>
</gene>
<feature type="non-terminal residue" evidence="2">
    <location>
        <position position="1"/>
    </location>
</feature>